<protein>
    <submittedName>
        <fullName evidence="1">Uncharacterized protein</fullName>
    </submittedName>
</protein>
<dbReference type="EMBL" id="MN739279">
    <property type="protein sequence ID" value="QHS96808.1"/>
    <property type="molecule type" value="Genomic_DNA"/>
</dbReference>
<name>A0A6C0BZJ5_9ZZZZ</name>
<sequence>MATLSPSYVLKAFNNHFEEFVGDILRVFPNDKDIIAGREALRNIRKANPKIIINIFKETVVGPYHQQIKDNDISFFIEKNYANEITDENSRRILNKIDIIRDPVRNMTDADKNNVLKYLNNLLKLCDLYN</sequence>
<proteinExistence type="predicted"/>
<evidence type="ECO:0000313" key="1">
    <source>
        <dbReference type="EMBL" id="QHS96808.1"/>
    </source>
</evidence>
<organism evidence="1">
    <name type="scientific">viral metagenome</name>
    <dbReference type="NCBI Taxonomy" id="1070528"/>
    <lineage>
        <taxon>unclassified sequences</taxon>
        <taxon>metagenomes</taxon>
        <taxon>organismal metagenomes</taxon>
    </lineage>
</organism>
<reference evidence="1" key="1">
    <citation type="journal article" date="2020" name="Nature">
        <title>Giant virus diversity and host interactions through global metagenomics.</title>
        <authorList>
            <person name="Schulz F."/>
            <person name="Roux S."/>
            <person name="Paez-Espino D."/>
            <person name="Jungbluth S."/>
            <person name="Walsh D.A."/>
            <person name="Denef V.J."/>
            <person name="McMahon K.D."/>
            <person name="Konstantinidis K.T."/>
            <person name="Eloe-Fadrosh E.A."/>
            <person name="Kyrpides N.C."/>
            <person name="Woyke T."/>
        </authorList>
    </citation>
    <scope>NUCLEOTIDE SEQUENCE</scope>
    <source>
        <strain evidence="1">GVMAG-M-3300020166-5</strain>
    </source>
</reference>
<dbReference type="AlphaFoldDB" id="A0A6C0BZJ5"/>
<accession>A0A6C0BZJ5</accession>